<comment type="caution">
    <text evidence="2">The sequence shown here is derived from an EMBL/GenBank/DDBJ whole genome shotgun (WGS) entry which is preliminary data.</text>
</comment>
<proteinExistence type="predicted"/>
<sequence>MTPVSSEAQNLNWLINNFVDRVPGVAHTVVVSADGLLLAVSDGFPRDRADQLAAVASGLVSLTGGAARVFEAGAVTQTVVEMELGFLFIMAISDGASMAVLAAPSCDIGLVGYEMALLVSRAKDVLTPALRAELQGTLPR</sequence>
<evidence type="ECO:0000313" key="3">
    <source>
        <dbReference type="Proteomes" id="UP000179627"/>
    </source>
</evidence>
<dbReference type="PANTHER" id="PTHR36222:SF1">
    <property type="entry name" value="SERINE PROTEASE INHIBITOR RV3364C"/>
    <property type="match status" value="1"/>
</dbReference>
<feature type="domain" description="Roadblock/LAMTOR2" evidence="1">
    <location>
        <begin position="12"/>
        <end position="102"/>
    </location>
</feature>
<dbReference type="EMBL" id="MBLM01000108">
    <property type="protein sequence ID" value="OHV38900.1"/>
    <property type="molecule type" value="Genomic_DNA"/>
</dbReference>
<dbReference type="AlphaFoldDB" id="A0A1S1QY57"/>
<dbReference type="OrthoDB" id="5187023at2"/>
<protein>
    <submittedName>
        <fullName evidence="2">Dynein regulation protein LC7</fullName>
    </submittedName>
</protein>
<dbReference type="SUPFAM" id="SSF103196">
    <property type="entry name" value="Roadblock/LC7 domain"/>
    <property type="match status" value="1"/>
</dbReference>
<keyword evidence="3" id="KW-1185">Reference proteome</keyword>
<reference evidence="3" key="1">
    <citation type="submission" date="2016-07" db="EMBL/GenBank/DDBJ databases">
        <title>Sequence Frankia sp. strain CcI1.17.</title>
        <authorList>
            <person name="Ghodhbane-Gtari F."/>
            <person name="Swanson E."/>
            <person name="Gueddou A."/>
            <person name="Morris K."/>
            <person name="Hezbri K."/>
            <person name="Ktari A."/>
            <person name="Nouioui I."/>
            <person name="Abebe-Akele F."/>
            <person name="Simpson S."/>
            <person name="Thomas K."/>
            <person name="Gtari M."/>
            <person name="Tisa L.S."/>
            <person name="Hurst S."/>
        </authorList>
    </citation>
    <scope>NUCLEOTIDE SEQUENCE [LARGE SCALE GENOMIC DNA]</scope>
    <source>
        <strain evidence="3">Cc1.17</strain>
    </source>
</reference>
<dbReference type="Gene3D" id="3.30.450.30">
    <property type="entry name" value="Dynein light chain 2a, cytoplasmic"/>
    <property type="match status" value="1"/>
</dbReference>
<dbReference type="PANTHER" id="PTHR36222">
    <property type="entry name" value="SERINE PROTEASE INHIBITOR RV3364C"/>
    <property type="match status" value="1"/>
</dbReference>
<evidence type="ECO:0000259" key="1">
    <source>
        <dbReference type="SMART" id="SM00960"/>
    </source>
</evidence>
<evidence type="ECO:0000313" key="2">
    <source>
        <dbReference type="EMBL" id="OHV38900.1"/>
    </source>
</evidence>
<organism evidence="2 3">
    <name type="scientific">Parafrankia colletiae</name>
    <dbReference type="NCBI Taxonomy" id="573497"/>
    <lineage>
        <taxon>Bacteria</taxon>
        <taxon>Bacillati</taxon>
        <taxon>Actinomycetota</taxon>
        <taxon>Actinomycetes</taxon>
        <taxon>Frankiales</taxon>
        <taxon>Frankiaceae</taxon>
        <taxon>Parafrankia</taxon>
    </lineage>
</organism>
<accession>A0A1S1QY57</accession>
<gene>
    <name evidence="2" type="ORF">CC117_04075</name>
</gene>
<dbReference type="InterPro" id="IPR004942">
    <property type="entry name" value="Roadblock/LAMTOR2_dom"/>
</dbReference>
<dbReference type="Proteomes" id="UP000179627">
    <property type="component" value="Unassembled WGS sequence"/>
</dbReference>
<name>A0A1S1QY57_9ACTN</name>
<dbReference type="InterPro" id="IPR053141">
    <property type="entry name" value="Mycobact_SerProt_Inhib_Rv3364c"/>
</dbReference>
<dbReference type="RefSeq" id="WP_018638950.1">
    <property type="nucleotide sequence ID" value="NZ_MBLM01000108.1"/>
</dbReference>
<dbReference type="SMART" id="SM00960">
    <property type="entry name" value="Robl_LC7"/>
    <property type="match status" value="1"/>
</dbReference>
<dbReference type="Pfam" id="PF03259">
    <property type="entry name" value="Robl_LC7"/>
    <property type="match status" value="1"/>
</dbReference>